<evidence type="ECO:0000313" key="5">
    <source>
        <dbReference type="EMBL" id="SPJ90949.1"/>
    </source>
</evidence>
<feature type="domain" description="Fatty acid synthase subunit beta N-terminal" evidence="3">
    <location>
        <begin position="38"/>
        <end position="154"/>
    </location>
</feature>
<evidence type="ECO:0000259" key="4">
    <source>
        <dbReference type="Pfam" id="PF17951"/>
    </source>
</evidence>
<dbReference type="Gene3D" id="3.20.20.70">
    <property type="entry name" value="Aldolase class I"/>
    <property type="match status" value="1"/>
</dbReference>
<dbReference type="InterPro" id="IPR013785">
    <property type="entry name" value="Aldolase_TIM"/>
</dbReference>
<dbReference type="InterPro" id="IPR013565">
    <property type="entry name" value="Fas1/AflB-like_central"/>
</dbReference>
<dbReference type="GO" id="GO:0006633">
    <property type="term" value="P:fatty acid biosynthetic process"/>
    <property type="evidence" value="ECO:0007669"/>
    <property type="project" value="InterPro"/>
</dbReference>
<dbReference type="InterPro" id="IPR040883">
    <property type="entry name" value="FAS_meander"/>
</dbReference>
<dbReference type="InterPro" id="IPR050830">
    <property type="entry name" value="Fungal_FAS"/>
</dbReference>
<dbReference type="Pfam" id="PF17828">
    <property type="entry name" value="FAS_N"/>
    <property type="match status" value="1"/>
</dbReference>
<evidence type="ECO:0000259" key="2">
    <source>
        <dbReference type="Pfam" id="PF08354"/>
    </source>
</evidence>
<dbReference type="InterPro" id="IPR003965">
    <property type="entry name" value="Fatty_acid_synthase"/>
</dbReference>
<gene>
    <name evidence="5" type="ORF">FTOL_13351</name>
</gene>
<dbReference type="GO" id="GO:0005835">
    <property type="term" value="C:fatty acid synthase complex"/>
    <property type="evidence" value="ECO:0007669"/>
    <property type="project" value="InterPro"/>
</dbReference>
<dbReference type="Proteomes" id="UP001187734">
    <property type="component" value="Unassembled WGS sequence"/>
</dbReference>
<protein>
    <submittedName>
        <fullName evidence="5">Uncharacterized protein</fullName>
    </submittedName>
</protein>
<dbReference type="Pfam" id="PF17951">
    <property type="entry name" value="FAS_meander"/>
    <property type="match status" value="1"/>
</dbReference>
<proteinExistence type="predicted"/>
<dbReference type="PANTHER" id="PTHR10982">
    <property type="entry name" value="MALONYL COA-ACYL CARRIER PROTEIN TRANSACYLASE"/>
    <property type="match status" value="1"/>
</dbReference>
<dbReference type="InterPro" id="IPR041099">
    <property type="entry name" value="FAS1_N"/>
</dbReference>
<dbReference type="EMBL" id="ONZP01000785">
    <property type="protein sequence ID" value="SPJ90949.1"/>
    <property type="molecule type" value="Genomic_DNA"/>
</dbReference>
<dbReference type="GO" id="GO:0004312">
    <property type="term" value="F:fatty acid synthase activity"/>
    <property type="evidence" value="ECO:0007669"/>
    <property type="project" value="InterPro"/>
</dbReference>
<dbReference type="Gene3D" id="3.10.129.10">
    <property type="entry name" value="Hotdog Thioesterase"/>
    <property type="match status" value="1"/>
</dbReference>
<dbReference type="PRINTS" id="PR01483">
    <property type="entry name" value="FASYNTHASE"/>
</dbReference>
<feature type="domain" description="Fatty acid synthase beta subunit AflB /Fas1-like central" evidence="2">
    <location>
        <begin position="328"/>
        <end position="680"/>
    </location>
</feature>
<dbReference type="GO" id="GO:0004318">
    <property type="term" value="F:enoyl-[acyl-carrier-protein] reductase (NADH) activity"/>
    <property type="evidence" value="ECO:0007669"/>
    <property type="project" value="InterPro"/>
</dbReference>
<dbReference type="GO" id="GO:0019171">
    <property type="term" value="F:(3R)-hydroxyacyl-[acyl-carrier-protein] dehydratase activity"/>
    <property type="evidence" value="ECO:0007669"/>
    <property type="project" value="InterPro"/>
</dbReference>
<sequence length="1169" mass="130890">MLLDGMNYEEPSSVLASSSSAKHRTKDLVVNQPLINGKELQLKVTVEEDAYELAATHVSMFLDGYHPQGELERQGHGEIASRLEFLSSFFAFMNGLANTEKFQIQGILALTRALLKCADDTVLAGNDVHVIVAHLPVSKPDKRIIIKNFVKAEYMLERSGRFHTSNLVRTSFIGQSKVYAVFGGQGNSDDYFTEMIELYDVYEPIELVAEVMNAGYHIELACGGFHDSASLSAAIISITNNVSPVKGITCNVIYSNPTSLRWQIDSLHCLVQAGYPINGLTIGAGVPSLEIVQTYVERLQLQHIGFKPSSIETIEKTLRIAESLQPLPVVLQWTGGRGGGHHSNEDLHTPLKTMYRRIRAQRNVILVVGSGFGGSSDNIPYITGTWATDRGLPSMPVDGILLGSRVMVGKEARTSSAVKALIVAADGVRDNEWHGTSSRVTGGILSVVSEMRQPIHMIATRAVRLWDAFDKTIFCLSAKVRAVEIARRRDEIITKLNRDYHRVWFGCNGPNQDIAELDEMTYSEVLYRFVELTYVRDERRWAHESWRKLFLDLLNRTKSRLHRISSSESAILSDRLEDLADPHSSLASTLGQLSDQASQVIAYDDSIYFLRLFHQGGHKPVPFIPVLDEDFESWFKKDSLWQSEDIAAVPDHDEERVCVLHGPVAAQYSTKVDEPISKILGKIYCAWVDTIMKTQCCNESNSIPFFEHSPFDGNQFTTFGNYTQAPESPSNATVHSLDHWIIYINGSRDKSLAWAKALLNHSRVLYNRRLVQNPFLAMLSGLHSMDIQVCDKSSKGAVAGFAFLRRLPDNSFRNELELRLELSGEILIEISHHQTAQDAPVTVACHFSYTPGFPSLSSISMDSDQTASMRDFFHRVWFGPMQEHVDISIYDQFECGPYIVTTDDVLKYQKCITTSNSMARGCSETLRVQLEFVVITDWKALVKPLFSCELAADILGLLHVSNDITLLPGHDLPAVGDALHTKAIVTEVAAHSSGTTVEVRAQIFRSRICILEVKTRFLLVGNQAHQDQLFRTLSMPISHLLLKDEKMVTDLYAWHWFQPLPGVFGLLSKSIIFDLQHFVRLDERGGALNHEISGDVKSDGTIVGRCYLSTSDDTQVDLFHNFLGQYLESPSQPRKRNCHLPHLRGNKLSHTPLPVVISIQFIWPLSLHV</sequence>
<dbReference type="PANTHER" id="PTHR10982:SF21">
    <property type="entry name" value="FATTY ACID SYNTHASE SUBUNIT BETA"/>
    <property type="match status" value="1"/>
</dbReference>
<dbReference type="Gene3D" id="1.20.930.70">
    <property type="match status" value="1"/>
</dbReference>
<keyword evidence="6" id="KW-1185">Reference proteome</keyword>
<comment type="caution">
    <text evidence="5">The sequence shown here is derived from an EMBL/GenBank/DDBJ whole genome shotgun (WGS) entry which is preliminary data.</text>
</comment>
<evidence type="ECO:0000313" key="6">
    <source>
        <dbReference type="Proteomes" id="UP001187734"/>
    </source>
</evidence>
<reference evidence="5" key="1">
    <citation type="submission" date="2018-03" db="EMBL/GenBank/DDBJ databases">
        <authorList>
            <person name="Guldener U."/>
        </authorList>
    </citation>
    <scope>NUCLEOTIDE SEQUENCE</scope>
</reference>
<dbReference type="Gene3D" id="3.30.1120.100">
    <property type="match status" value="1"/>
</dbReference>
<evidence type="ECO:0000256" key="1">
    <source>
        <dbReference type="ARBA" id="ARBA00022679"/>
    </source>
</evidence>
<dbReference type="Pfam" id="PF08354">
    <property type="entry name" value="Fas1-AflB-like_hel"/>
    <property type="match status" value="1"/>
</dbReference>
<dbReference type="Gene3D" id="1.20.1050.120">
    <property type="match status" value="1"/>
</dbReference>
<organism evidence="5 6">
    <name type="scientific">Fusarium torulosum</name>
    <dbReference type="NCBI Taxonomy" id="33205"/>
    <lineage>
        <taxon>Eukaryota</taxon>
        <taxon>Fungi</taxon>
        <taxon>Dikarya</taxon>
        <taxon>Ascomycota</taxon>
        <taxon>Pezizomycotina</taxon>
        <taxon>Sordariomycetes</taxon>
        <taxon>Hypocreomycetidae</taxon>
        <taxon>Hypocreales</taxon>
        <taxon>Nectriaceae</taxon>
        <taxon>Fusarium</taxon>
    </lineage>
</organism>
<feature type="domain" description="Fatty acid synthase meander beta sheet" evidence="4">
    <location>
        <begin position="733"/>
        <end position="879"/>
    </location>
</feature>
<keyword evidence="1" id="KW-0808">Transferase</keyword>
<accession>A0AAE8SPR4</accession>
<name>A0AAE8SPR4_9HYPO</name>
<evidence type="ECO:0000259" key="3">
    <source>
        <dbReference type="Pfam" id="PF17828"/>
    </source>
</evidence>
<dbReference type="AlphaFoldDB" id="A0AAE8SPR4"/>